<dbReference type="Gramene" id="PRQ35285">
    <property type="protein sequence ID" value="PRQ35285"/>
    <property type="gene ID" value="RchiOBHm_Chr5g0078321"/>
</dbReference>
<dbReference type="Gene3D" id="3.40.50.300">
    <property type="entry name" value="P-loop containing nucleotide triphosphate hydrolases"/>
    <property type="match status" value="1"/>
</dbReference>
<dbReference type="FunFam" id="3.40.50.300:FF:001091">
    <property type="entry name" value="Probable disease resistance protein At1g61300"/>
    <property type="match status" value="1"/>
</dbReference>
<dbReference type="EMBL" id="PDCK01000043">
    <property type="protein sequence ID" value="PRQ35285.1"/>
    <property type="molecule type" value="Genomic_DNA"/>
</dbReference>
<accession>A0A2P6QM76</accession>
<evidence type="ECO:0000256" key="4">
    <source>
        <dbReference type="ARBA" id="ARBA00022741"/>
    </source>
</evidence>
<gene>
    <name evidence="9" type="ORF">RchiOBHm_Chr5g0078321</name>
</gene>
<dbReference type="OMA" id="ETEAWNC"/>
<dbReference type="InterPro" id="IPR042197">
    <property type="entry name" value="Apaf_helical"/>
</dbReference>
<evidence type="ECO:0000256" key="6">
    <source>
        <dbReference type="ARBA" id="ARBA00022840"/>
    </source>
</evidence>
<keyword evidence="4" id="KW-0547">Nucleotide-binding</keyword>
<keyword evidence="3" id="KW-0677">Repeat</keyword>
<comment type="similarity">
    <text evidence="1">Belongs to the disease resistance NB-LRR family.</text>
</comment>
<feature type="domain" description="NB-ARC" evidence="7">
    <location>
        <begin position="6"/>
        <end position="162"/>
    </location>
</feature>
<dbReference type="SUPFAM" id="SSF52058">
    <property type="entry name" value="L domain-like"/>
    <property type="match status" value="1"/>
</dbReference>
<dbReference type="Proteomes" id="UP000238479">
    <property type="component" value="Chromosome 5"/>
</dbReference>
<dbReference type="Gene3D" id="3.80.10.10">
    <property type="entry name" value="Ribonuclease Inhibitor"/>
    <property type="match status" value="1"/>
</dbReference>
<evidence type="ECO:0000259" key="8">
    <source>
        <dbReference type="Pfam" id="PF23598"/>
    </source>
</evidence>
<evidence type="ECO:0000256" key="1">
    <source>
        <dbReference type="ARBA" id="ARBA00008894"/>
    </source>
</evidence>
<feature type="domain" description="Disease resistance R13L4/SHOC-2-like LRR" evidence="8">
    <location>
        <begin position="378"/>
        <end position="471"/>
    </location>
</feature>
<proteinExistence type="inferred from homology"/>
<evidence type="ECO:0000256" key="3">
    <source>
        <dbReference type="ARBA" id="ARBA00022737"/>
    </source>
</evidence>
<dbReference type="GO" id="GO:0016787">
    <property type="term" value="F:hydrolase activity"/>
    <property type="evidence" value="ECO:0007669"/>
    <property type="project" value="UniProtKB-KW"/>
</dbReference>
<evidence type="ECO:0000259" key="7">
    <source>
        <dbReference type="Pfam" id="PF00931"/>
    </source>
</evidence>
<dbReference type="SUPFAM" id="SSF52540">
    <property type="entry name" value="P-loop containing nucleoside triphosphate hydrolases"/>
    <property type="match status" value="1"/>
</dbReference>
<dbReference type="Pfam" id="PF00931">
    <property type="entry name" value="NB-ARC"/>
    <property type="match status" value="1"/>
</dbReference>
<organism evidence="9 10">
    <name type="scientific">Rosa chinensis</name>
    <name type="common">China rose</name>
    <dbReference type="NCBI Taxonomy" id="74649"/>
    <lineage>
        <taxon>Eukaryota</taxon>
        <taxon>Viridiplantae</taxon>
        <taxon>Streptophyta</taxon>
        <taxon>Embryophyta</taxon>
        <taxon>Tracheophyta</taxon>
        <taxon>Spermatophyta</taxon>
        <taxon>Magnoliopsida</taxon>
        <taxon>eudicotyledons</taxon>
        <taxon>Gunneridae</taxon>
        <taxon>Pentapetalae</taxon>
        <taxon>rosids</taxon>
        <taxon>fabids</taxon>
        <taxon>Rosales</taxon>
        <taxon>Rosaceae</taxon>
        <taxon>Rosoideae</taxon>
        <taxon>Rosoideae incertae sedis</taxon>
        <taxon>Rosa</taxon>
    </lineage>
</organism>
<dbReference type="PANTHER" id="PTHR33463:SF203">
    <property type="entry name" value="AAA+ ATPASE DOMAIN-CONTAINING PROTEIN"/>
    <property type="match status" value="1"/>
</dbReference>
<dbReference type="GO" id="GO:0043531">
    <property type="term" value="F:ADP binding"/>
    <property type="evidence" value="ECO:0007669"/>
    <property type="project" value="InterPro"/>
</dbReference>
<keyword evidence="10" id="KW-1185">Reference proteome</keyword>
<evidence type="ECO:0000313" key="10">
    <source>
        <dbReference type="Proteomes" id="UP000238479"/>
    </source>
</evidence>
<dbReference type="GO" id="GO:0006952">
    <property type="term" value="P:defense response"/>
    <property type="evidence" value="ECO:0007669"/>
    <property type="project" value="UniProtKB-KW"/>
</dbReference>
<keyword evidence="2" id="KW-0433">Leucine-rich repeat</keyword>
<dbReference type="InterPro" id="IPR032675">
    <property type="entry name" value="LRR_dom_sf"/>
</dbReference>
<dbReference type="InterPro" id="IPR002182">
    <property type="entry name" value="NB-ARC"/>
</dbReference>
<comment type="caution">
    <text evidence="9">The sequence shown here is derived from an EMBL/GenBank/DDBJ whole genome shotgun (WGS) entry which is preliminary data.</text>
</comment>
<dbReference type="InterPro" id="IPR050905">
    <property type="entry name" value="Plant_NBS-LRR"/>
</dbReference>
<protein>
    <submittedName>
        <fullName evidence="9">Putative P-loop containing nucleoside triphosphate hydrolase, leucine-rich repeat domain, L</fullName>
    </submittedName>
</protein>
<dbReference type="InterPro" id="IPR027417">
    <property type="entry name" value="P-loop_NTPase"/>
</dbReference>
<dbReference type="Gene3D" id="1.10.10.10">
    <property type="entry name" value="Winged helix-like DNA-binding domain superfamily/Winged helix DNA-binding domain"/>
    <property type="match status" value="1"/>
</dbReference>
<dbReference type="InterPro" id="IPR055414">
    <property type="entry name" value="LRR_R13L4/SHOC2-like"/>
</dbReference>
<evidence type="ECO:0000313" key="9">
    <source>
        <dbReference type="EMBL" id="PRQ35285.1"/>
    </source>
</evidence>
<dbReference type="PANTHER" id="PTHR33463">
    <property type="entry name" value="NB-ARC DOMAIN-CONTAINING PROTEIN-RELATED"/>
    <property type="match status" value="1"/>
</dbReference>
<dbReference type="InterPro" id="IPR036388">
    <property type="entry name" value="WH-like_DNA-bd_sf"/>
</dbReference>
<reference evidence="9 10" key="1">
    <citation type="journal article" date="2018" name="Nat. Genet.">
        <title>The Rosa genome provides new insights in the design of modern roses.</title>
        <authorList>
            <person name="Bendahmane M."/>
        </authorList>
    </citation>
    <scope>NUCLEOTIDE SEQUENCE [LARGE SCALE GENOMIC DNA]</scope>
    <source>
        <strain evidence="10">cv. Old Blush</strain>
    </source>
</reference>
<keyword evidence="5" id="KW-0611">Plant defense</keyword>
<name>A0A2P6QM76_ROSCH</name>
<dbReference type="Gene3D" id="1.10.8.430">
    <property type="entry name" value="Helical domain of apoptotic protease-activating factors"/>
    <property type="match status" value="1"/>
</dbReference>
<dbReference type="Pfam" id="PF23598">
    <property type="entry name" value="LRR_14"/>
    <property type="match status" value="1"/>
</dbReference>
<evidence type="ECO:0000256" key="2">
    <source>
        <dbReference type="ARBA" id="ARBA00022614"/>
    </source>
</evidence>
<dbReference type="PRINTS" id="PR00364">
    <property type="entry name" value="DISEASERSIST"/>
</dbReference>
<keyword evidence="9" id="KW-0378">Hydrolase</keyword>
<sequence>MYEIMKAFTDDDVTAIGVYGMGGVGKTTMVKHVAAHARKSGIFDHVIMGVVSQNPDLKRIQDTLAELLGFELHEGTEIGRAARLSKEIKRRNKILIILDDIWERMELSDIGIPSYKELRKCKSKVLLTTRIRNVCHAMKCQEKINLTTLSEEDSWTLFVRNAGRSFESTNFEDVARRVAGECCGLPIALIAVARALGGKDLVEWKRAAQRLEKSHAANPEDYGEASKCIKLSYDYLKEEDYKSYFLLCCLFPEDFEIEIEDLFKYAIGKGLFRDADTIEEARDEADSVATHLKHCCLLLDGENNKFVRMHDVVRDTAIQIAQSEDGHGFFVKAGCGLKDWPPRLHEGYSAISLMANCIAKLPEKLVCPKLQILLLNSNSSIGEIPESFFQSPNELTVLDLTRTRISLLPQSFSLLTNLQALYLDRCFKFIDTSKLGELKKLEILSMRNSCFKGLSREIGDLTNLRMLDITSKRILELGE</sequence>
<keyword evidence="6" id="KW-0067">ATP-binding</keyword>
<dbReference type="GO" id="GO:0005524">
    <property type="term" value="F:ATP binding"/>
    <property type="evidence" value="ECO:0007669"/>
    <property type="project" value="UniProtKB-KW"/>
</dbReference>
<evidence type="ECO:0000256" key="5">
    <source>
        <dbReference type="ARBA" id="ARBA00022821"/>
    </source>
</evidence>
<dbReference type="AlphaFoldDB" id="A0A2P6QM76"/>